<accession>A0A3N6M3N4</accession>
<dbReference type="PANTHER" id="PTHR35902">
    <property type="entry name" value="S-LAYER DOMAIN-LIKE PROTEIN-RELATED"/>
    <property type="match status" value="1"/>
</dbReference>
<proteinExistence type="predicted"/>
<organism evidence="2 3">
    <name type="scientific">Natrarchaeobius chitinivorans</name>
    <dbReference type="NCBI Taxonomy" id="1679083"/>
    <lineage>
        <taxon>Archaea</taxon>
        <taxon>Methanobacteriati</taxon>
        <taxon>Methanobacteriota</taxon>
        <taxon>Stenosarchaea group</taxon>
        <taxon>Halobacteria</taxon>
        <taxon>Halobacteriales</taxon>
        <taxon>Natrialbaceae</taxon>
        <taxon>Natrarchaeobius</taxon>
    </lineage>
</organism>
<dbReference type="EMBL" id="REGA01000001">
    <property type="protein sequence ID" value="RQG98083.1"/>
    <property type="molecule type" value="Genomic_DNA"/>
</dbReference>
<feature type="transmembrane region" description="Helical" evidence="1">
    <location>
        <begin position="486"/>
        <end position="508"/>
    </location>
</feature>
<keyword evidence="1" id="KW-1133">Transmembrane helix</keyword>
<keyword evidence="1" id="KW-0472">Membrane</keyword>
<gene>
    <name evidence="2" type="ORF">EA473_00785</name>
</gene>
<reference evidence="2 3" key="1">
    <citation type="submission" date="2018-10" db="EMBL/GenBank/DDBJ databases">
        <title>Natrarchaeobius chitinivorans gen. nov., sp. nov., and Natrarchaeobius haloalkaliphilus sp. nov., alkaliphilic, chitin-utilizing haloarchaea from hypersaline alkaline lakes.</title>
        <authorList>
            <person name="Sorokin D.Y."/>
            <person name="Elcheninov A.G."/>
            <person name="Kostrikina N.A."/>
            <person name="Bale N.J."/>
            <person name="Sinninghe Damste J.S."/>
            <person name="Khijniak T.V."/>
            <person name="Kublanov I.V."/>
            <person name="Toshchakov S.V."/>
        </authorList>
    </citation>
    <scope>NUCLEOTIDE SEQUENCE [LARGE SCALE GENOMIC DNA]</scope>
    <source>
        <strain evidence="2 3">AArcht4T</strain>
    </source>
</reference>
<dbReference type="Proteomes" id="UP000282323">
    <property type="component" value="Unassembled WGS sequence"/>
</dbReference>
<evidence type="ECO:0000313" key="2">
    <source>
        <dbReference type="EMBL" id="RQG98083.1"/>
    </source>
</evidence>
<protein>
    <recommendedName>
        <fullName evidence="4">Exo-alpha-sialidase</fullName>
    </recommendedName>
</protein>
<name>A0A3N6M3N4_NATCH</name>
<keyword evidence="1" id="KW-0812">Transmembrane</keyword>
<dbReference type="PANTHER" id="PTHR35902:SF3">
    <property type="entry name" value="NPCBM-ASSOCIATED, NEW3 DOMAIN OF ALPHA-GALACTOSIDASE"/>
    <property type="match status" value="1"/>
</dbReference>
<sequence length="511" mass="53880">MVAAASGPIVAQGLEQGEPNLEVYLPDNEVKPGSAETLEVNVGNDATVRTGSGEGVTTARGVSVEIRDAGPFEAKSGETPIGPIQDGQVASAPLQIDVPQDVEPGEHTVTVQVRYAYTNRVSSGGPQRLTASKTHRIDVVVPDEPRFEISDVETDVEPGGDGPATLEIQNVGSETANQARATITGGGGVVVDGEVAEEVLGDLEPRESTNVTTDVAIAETTSEGNKPLEVAISYRDGSGIEREARPETASLSPAPEQTFSISNVEDTLSVGYEGDVTGKLTNDGPRAVDDAVLIVEPMSDSLHVEDTRYALPELEPGETVEFAYPTDVSGTADAGPRQLRFTIEYTSGDRSTATDGPISERVVVDDRQDEFSLESVSATVGQGESAEFVLEITNERPQTLSNVDARLYTKSPLSTTNDEAFVPELEPGESAEIVFDVSAADSAPAETHPVELDFEYDTDRGDTVISSTYKHPVDVVAVEDDGGTSLGAIVVRGMALLTVAGLGVGLWLRRR</sequence>
<keyword evidence="3" id="KW-1185">Reference proteome</keyword>
<dbReference type="AlphaFoldDB" id="A0A3N6M3N4"/>
<evidence type="ECO:0000256" key="1">
    <source>
        <dbReference type="SAM" id="Phobius"/>
    </source>
</evidence>
<dbReference type="OrthoDB" id="56770at2157"/>
<comment type="caution">
    <text evidence="2">The sequence shown here is derived from an EMBL/GenBank/DDBJ whole genome shotgun (WGS) entry which is preliminary data.</text>
</comment>
<dbReference type="RefSeq" id="WP_124194063.1">
    <property type="nucleotide sequence ID" value="NZ_REGA01000001.1"/>
</dbReference>
<evidence type="ECO:0000313" key="3">
    <source>
        <dbReference type="Proteomes" id="UP000282323"/>
    </source>
</evidence>
<dbReference type="CDD" id="cd12087">
    <property type="entry name" value="TM_EGFR-like"/>
    <property type="match status" value="1"/>
</dbReference>
<evidence type="ECO:0008006" key="4">
    <source>
        <dbReference type="Google" id="ProtNLM"/>
    </source>
</evidence>